<dbReference type="AlphaFoldDB" id="A0A1I6KFS2"/>
<dbReference type="Proteomes" id="UP000199062">
    <property type="component" value="Unassembled WGS sequence"/>
</dbReference>
<protein>
    <recommendedName>
        <fullName evidence="4">DUF4330 domain-containing protein</fullName>
    </recommendedName>
</protein>
<keyword evidence="1" id="KW-1133">Transmembrane helix</keyword>
<name>A0A1I6KFS2_9EURY</name>
<evidence type="ECO:0000256" key="1">
    <source>
        <dbReference type="SAM" id="Phobius"/>
    </source>
</evidence>
<evidence type="ECO:0000313" key="3">
    <source>
        <dbReference type="Proteomes" id="UP000199062"/>
    </source>
</evidence>
<dbReference type="RefSeq" id="WP_089813990.1">
    <property type="nucleotide sequence ID" value="NZ_FOZK01000001.1"/>
</dbReference>
<gene>
    <name evidence="2" type="ORF">SAMN05216559_0743</name>
</gene>
<organism evidence="2 3">
    <name type="scientific">Halomicrobium zhouii</name>
    <dbReference type="NCBI Taxonomy" id="767519"/>
    <lineage>
        <taxon>Archaea</taxon>
        <taxon>Methanobacteriati</taxon>
        <taxon>Methanobacteriota</taxon>
        <taxon>Stenosarchaea group</taxon>
        <taxon>Halobacteria</taxon>
        <taxon>Halobacteriales</taxon>
        <taxon>Haloarculaceae</taxon>
        <taxon>Halomicrobium</taxon>
    </lineage>
</organism>
<dbReference type="InterPro" id="IPR025480">
    <property type="entry name" value="DUF4330"/>
</dbReference>
<dbReference type="EMBL" id="FOZK01000001">
    <property type="protein sequence ID" value="SFR90092.1"/>
    <property type="molecule type" value="Genomic_DNA"/>
</dbReference>
<accession>A0A1I6KFS2</accession>
<dbReference type="Pfam" id="PF14221">
    <property type="entry name" value="DUF4330"/>
    <property type="match status" value="2"/>
</dbReference>
<keyword evidence="1" id="KW-0472">Membrane</keyword>
<sequence length="368" mass="39061">MDIIDEKGRLFGVVNVVDALVVLLVLALVAAGVALVLGSDSDPAQSDELDNASTHATLDLGTQPEYILAQLEEGDTYSPGEDDNLTVTDVHLEPRANGDAAALLRVRLEGDPASESFQYDGAPPRLGRELQVVTDQYQVNGVVTGTGEADAVETTERGVLVAGTVPADTASEIREGDAFTLRERTVATVESVEVFGTDEPDRKRVRLGLTLDARQTSEGTQFAGERLAEGAEIPFRTDDYGLSLAVQRVGATEPRGEPATRTVTLQIEDADPGLATAIEAGMTESVNDRTVATLTDVQRERSTVILVSEDGDVYERDHPRNLDVTMTADLSVRETGGGLTFKGESLQYGSTVTLDLGSVTVEATVASL</sequence>
<reference evidence="2 3" key="1">
    <citation type="submission" date="2016-10" db="EMBL/GenBank/DDBJ databases">
        <authorList>
            <person name="de Groot N.N."/>
        </authorList>
    </citation>
    <scope>NUCLEOTIDE SEQUENCE [LARGE SCALE GENOMIC DNA]</scope>
    <source>
        <strain evidence="2 3">CGMCC 1.10457</strain>
    </source>
</reference>
<dbReference type="STRING" id="767519.SAMN05216559_0743"/>
<feature type="transmembrane region" description="Helical" evidence="1">
    <location>
        <begin position="12"/>
        <end position="37"/>
    </location>
</feature>
<evidence type="ECO:0000313" key="2">
    <source>
        <dbReference type="EMBL" id="SFR90092.1"/>
    </source>
</evidence>
<evidence type="ECO:0008006" key="4">
    <source>
        <dbReference type="Google" id="ProtNLM"/>
    </source>
</evidence>
<proteinExistence type="predicted"/>
<dbReference type="OrthoDB" id="202569at2157"/>
<keyword evidence="1" id="KW-0812">Transmembrane</keyword>
<keyword evidence="3" id="KW-1185">Reference proteome</keyword>